<evidence type="ECO:0000256" key="2">
    <source>
        <dbReference type="ARBA" id="ARBA00023002"/>
    </source>
</evidence>
<dbReference type="PROSITE" id="PS00079">
    <property type="entry name" value="MULTICOPPER_OXIDASE1"/>
    <property type="match status" value="1"/>
</dbReference>
<dbReference type="PROSITE" id="PS51257">
    <property type="entry name" value="PROKAR_LIPOPROTEIN"/>
    <property type="match status" value="1"/>
</dbReference>
<evidence type="ECO:0000313" key="6">
    <source>
        <dbReference type="EMBL" id="ASL14551.1"/>
    </source>
</evidence>
<dbReference type="SUPFAM" id="SSF49503">
    <property type="entry name" value="Cupredoxins"/>
    <property type="match status" value="2"/>
</dbReference>
<evidence type="ECO:0000313" key="8">
    <source>
        <dbReference type="Proteomes" id="UP000198286"/>
    </source>
</evidence>
<proteinExistence type="predicted"/>
<dbReference type="EMBL" id="CP015267">
    <property type="protein sequence ID" value="ASL14551.1"/>
    <property type="molecule type" value="Genomic_DNA"/>
</dbReference>
<dbReference type="Proteomes" id="UP001529272">
    <property type="component" value="Unassembled WGS sequence"/>
</dbReference>
<dbReference type="CDD" id="cd13870">
    <property type="entry name" value="CuRO_2_CopA_like_1"/>
    <property type="match status" value="1"/>
</dbReference>
<evidence type="ECO:0000313" key="9">
    <source>
        <dbReference type="Proteomes" id="UP001529272"/>
    </source>
</evidence>
<feature type="domain" description="Plastocyanin-like" evidence="4">
    <location>
        <begin position="250"/>
        <end position="359"/>
    </location>
</feature>
<reference evidence="7" key="2">
    <citation type="submission" date="2023-06" db="EMBL/GenBank/DDBJ databases">
        <title>Itaconate inhibition of nontuberculous mycobacteria.</title>
        <authorList>
            <person name="Breen P."/>
            <person name="Zimbric M."/>
            <person name="Caverly L."/>
        </authorList>
    </citation>
    <scope>NUCLEOTIDE SEQUENCE</scope>
    <source>
        <strain evidence="7">FLAC1071</strain>
    </source>
</reference>
<sequence length="451" mass="47622">MSAESRSGEHGVLSRRRALQLGGGLAVAGIGAACSSTGINGAGGAEIGPTSAQVAGYAAAQQRRYPQGRVIAHTLSAAPGTVDIGGTVSSAWTYDGQMPGPILRGAVGDRLRLQLHNGLPESTTIHWHGLAIRNDMDGVPGVTQSPIGAGRNFNYEFVLPQPGTYWYHSHVDLQRGRGLYGALLIDDPNEPGDYDVEFTVLLTDWLLDTTPPQVFSALKQGGRMSGMPSGSPSPDKGASRMWEIPRMGAMPSPLLGRDAGDVRFPVYLLNGRQPSAPVTLTAKPGQRARIRVINAADDTAFRVALGGHPITVTHSDGWPVVPVGGDAVLIGMGERYDLRTTLADGVFPLVAAAEGKNARAFGLIRTGAGTAPAPTVTPPQLSGRVLTLADLTAAPSVRLSAKKIDTSLSGKLAGDMRRYEWSINGRSYPKYEALVVQPRVGLVTERIWLFS</sequence>
<name>A0A7U5MJ70_MYCIT</name>
<dbReference type="PROSITE" id="PS51318">
    <property type="entry name" value="TAT"/>
    <property type="match status" value="1"/>
</dbReference>
<dbReference type="CDD" id="cd13861">
    <property type="entry name" value="CuRO_1_CumA_like"/>
    <property type="match status" value="1"/>
</dbReference>
<dbReference type="InterPro" id="IPR045087">
    <property type="entry name" value="Cu-oxidase_fam"/>
</dbReference>
<evidence type="ECO:0000259" key="4">
    <source>
        <dbReference type="Pfam" id="PF00394"/>
    </source>
</evidence>
<dbReference type="Pfam" id="PF07732">
    <property type="entry name" value="Cu-oxidase_3"/>
    <property type="match status" value="1"/>
</dbReference>
<keyword evidence="9" id="KW-1185">Reference proteome</keyword>
<protein>
    <submittedName>
        <fullName evidence="7">Multicopper oxidase family protein</fullName>
    </submittedName>
    <submittedName>
        <fullName evidence="6">Multicopper oxidase, type 2</fullName>
    </submittedName>
</protein>
<evidence type="ECO:0000259" key="5">
    <source>
        <dbReference type="Pfam" id="PF07732"/>
    </source>
</evidence>
<keyword evidence="3" id="KW-0186">Copper</keyword>
<dbReference type="Pfam" id="PF00394">
    <property type="entry name" value="Cu-oxidase"/>
    <property type="match status" value="1"/>
</dbReference>
<accession>A0A7U5MJ70</accession>
<organism evidence="6 8">
    <name type="scientific">Mycobacterium intracellulare subsp. chimaera</name>
    <dbReference type="NCBI Taxonomy" id="222805"/>
    <lineage>
        <taxon>Bacteria</taxon>
        <taxon>Bacillati</taxon>
        <taxon>Actinomycetota</taxon>
        <taxon>Actinomycetes</taxon>
        <taxon>Mycobacteriales</taxon>
        <taxon>Mycobacteriaceae</taxon>
        <taxon>Mycobacterium</taxon>
        <taxon>Mycobacterium avium complex (MAC)</taxon>
    </lineage>
</organism>
<keyword evidence="1" id="KW-0479">Metal-binding</keyword>
<reference evidence="6 8" key="1">
    <citation type="journal article" date="2017" name="Lancet Infect. Dis.">
        <title>Global outbreak of severe Mycobacterium chimaera disease after cardiac surgery: a molecular epidemiological study.</title>
        <authorList>
            <person name="van Ingen J."/>
            <person name="Kohl T."/>
            <person name="Kranzer K."/>
            <person name="Hasse B."/>
            <person name="Keller P."/>
            <person name="Szafranska A."/>
            <person name="Hillemann D."/>
            <person name="Chand M."/>
            <person name="Schreiber P."/>
            <person name="Sommerstein R."/>
            <person name="Berger C."/>
            <person name="Genoni M."/>
            <person name="Ruegg C."/>
            <person name="Troillet N."/>
            <person name="Widmer A.F."/>
            <person name="Becker S.L."/>
            <person name="Herrmann M."/>
            <person name="Eckmanns T."/>
            <person name="Haller S."/>
            <person name="Hoeller C."/>
            <person name="Debast S.B."/>
            <person name="Wolfhagen M.J."/>
            <person name="Hopman J."/>
            <person name="Kluytmans J."/>
            <person name="Langelaar M."/>
            <person name="Notermans D.W."/>
            <person name="ten Oever J."/>
            <person name="van den Barselaar P."/>
            <person name="Vonk A.B.A."/>
            <person name="Vos M.C."/>
            <person name="Ahmed N."/>
            <person name="Brown T."/>
            <person name="Crook D."/>
            <person name="Lamagni T."/>
            <person name="Phin N."/>
            <person name="Smith E.G."/>
            <person name="Zambon M."/>
            <person name="Serr A."/>
            <person name="Goetting T."/>
            <person name="Ebner W."/>
            <person name="Thuermer A."/>
            <person name="Utpatel C."/>
            <person name="Sproer C."/>
            <person name="Bunk B."/>
            <person name="Nubel U."/>
            <person name="Bloemberg G."/>
            <person name="Bottger E."/>
            <person name="Niemann S."/>
            <person name="Wagner D."/>
            <person name="Sax H."/>
        </authorList>
    </citation>
    <scope>NUCLEOTIDE SEQUENCE [LARGE SCALE GENOMIC DNA]</scope>
    <source>
        <strain evidence="6 8">ZUERICH-2</strain>
    </source>
</reference>
<gene>
    <name evidence="6" type="ORF">MYCOZU2_02134</name>
    <name evidence="7" type="ORF">QRB35_15385</name>
</gene>
<evidence type="ECO:0000313" key="7">
    <source>
        <dbReference type="EMBL" id="MDM3927394.1"/>
    </source>
</evidence>
<dbReference type="Proteomes" id="UP000198286">
    <property type="component" value="Chromosome"/>
</dbReference>
<dbReference type="GO" id="GO:0005507">
    <property type="term" value="F:copper ion binding"/>
    <property type="evidence" value="ECO:0007669"/>
    <property type="project" value="InterPro"/>
</dbReference>
<dbReference type="GO" id="GO:0016491">
    <property type="term" value="F:oxidoreductase activity"/>
    <property type="evidence" value="ECO:0007669"/>
    <property type="project" value="UniProtKB-KW"/>
</dbReference>
<feature type="domain" description="Plastocyanin-like" evidence="5">
    <location>
        <begin position="83"/>
        <end position="189"/>
    </location>
</feature>
<dbReference type="InterPro" id="IPR006311">
    <property type="entry name" value="TAT_signal"/>
</dbReference>
<keyword evidence="2" id="KW-0560">Oxidoreductase</keyword>
<dbReference type="AlphaFoldDB" id="A0A7U5MJ70"/>
<dbReference type="RefSeq" id="WP_232527298.1">
    <property type="nucleotide sequence ID" value="NZ_CP015267.1"/>
</dbReference>
<dbReference type="InterPro" id="IPR011707">
    <property type="entry name" value="Cu-oxidase-like_N"/>
</dbReference>
<dbReference type="InterPro" id="IPR033138">
    <property type="entry name" value="Cu_oxidase_CS"/>
</dbReference>
<dbReference type="InterPro" id="IPR008972">
    <property type="entry name" value="Cupredoxin"/>
</dbReference>
<dbReference type="PANTHER" id="PTHR11709:SF394">
    <property type="entry name" value="FI03373P-RELATED"/>
    <property type="match status" value="1"/>
</dbReference>
<dbReference type="InterPro" id="IPR001117">
    <property type="entry name" value="Cu-oxidase_2nd"/>
</dbReference>
<reference evidence="7" key="3">
    <citation type="submission" date="2023-06" db="EMBL/GenBank/DDBJ databases">
        <authorList>
            <person name="Spilker T."/>
        </authorList>
    </citation>
    <scope>NUCLEOTIDE SEQUENCE</scope>
    <source>
        <strain evidence="7">FLAC1071</strain>
    </source>
</reference>
<dbReference type="EMBL" id="JASZZX010000012">
    <property type="protein sequence ID" value="MDM3927394.1"/>
    <property type="molecule type" value="Genomic_DNA"/>
</dbReference>
<dbReference type="Gene3D" id="2.60.40.420">
    <property type="entry name" value="Cupredoxins - blue copper proteins"/>
    <property type="match status" value="2"/>
</dbReference>
<evidence type="ECO:0000256" key="3">
    <source>
        <dbReference type="ARBA" id="ARBA00023008"/>
    </source>
</evidence>
<evidence type="ECO:0000256" key="1">
    <source>
        <dbReference type="ARBA" id="ARBA00022723"/>
    </source>
</evidence>
<dbReference type="PANTHER" id="PTHR11709">
    <property type="entry name" value="MULTI-COPPER OXIDASE"/>
    <property type="match status" value="1"/>
</dbReference>